<reference evidence="2 3" key="1">
    <citation type="submission" date="2018-05" db="EMBL/GenBank/DDBJ databases">
        <title>Genomic Encyclopedia of Type Strains, Phase IV (KMG-V): Genome sequencing to study the core and pangenomes of soil and plant-associated prokaryotes.</title>
        <authorList>
            <person name="Whitman W."/>
        </authorList>
    </citation>
    <scope>NUCLEOTIDE SEQUENCE [LARGE SCALE GENOMIC DNA]</scope>
    <source>
        <strain evidence="2 3">SCZa-39</strain>
    </source>
</reference>
<dbReference type="EMBL" id="QEOB01000021">
    <property type="protein sequence ID" value="PVX73557.1"/>
    <property type="molecule type" value="Genomic_DNA"/>
</dbReference>
<dbReference type="Gene3D" id="3.30.1540.10">
    <property type="entry name" value="formyl-coa transferase, domain 3"/>
    <property type="match status" value="1"/>
</dbReference>
<proteinExistence type="predicted"/>
<dbReference type="InterPro" id="IPR023606">
    <property type="entry name" value="CoA-Trfase_III_dom_1_sf"/>
</dbReference>
<dbReference type="InterPro" id="IPR050483">
    <property type="entry name" value="CoA-transferase_III_domain"/>
</dbReference>
<accession>A0ABX5KEM7</accession>
<dbReference type="SUPFAM" id="SSF89796">
    <property type="entry name" value="CoA-transferase family III (CaiB/BaiF)"/>
    <property type="match status" value="1"/>
</dbReference>
<gene>
    <name evidence="2" type="ORF">C7402_12149</name>
</gene>
<sequence>MVTPPLTDTPPAGPLAGVRILDLSTVVAGPFGATLCADLGAEVTKIELPDGSDALRKLQPVKDDLSLYWKVTNRGKRGITLDVRKAEGRALLLRLAAQADVLVENFRAGKLEEWGLDFDTLHAVNPRLVVLRLTGFGQTGPYRQRGGFARIFEAMSGLTQLTGEPNGAPLHMNFPMGDTVAGLFAAFSIAAEMVRMRSDPDARGVEIDLSATEALFRMLEPLAVEREQLGLVRGHHGNRATYTAPSNMYRSADGVMFSLVASSQPIFRRLCAALEHNDVPDDPRFADNVNRVANAQALDALLESAFAALPFARLTARLTEAGVPHTKIYTIDDIAADPHFIARETIIRLPDPDLGSVPAPCVVPRVKGRPAAVPRSGPALGEHNEAVYGALGLGEQALERLRRDKVI</sequence>
<dbReference type="Pfam" id="PF02515">
    <property type="entry name" value="CoA_transf_3"/>
    <property type="match status" value="1"/>
</dbReference>
<dbReference type="InterPro" id="IPR003673">
    <property type="entry name" value="CoA-Trfase_fam_III"/>
</dbReference>
<dbReference type="RefSeq" id="WP_116613772.1">
    <property type="nucleotide sequence ID" value="NZ_CAJZAT010000019.1"/>
</dbReference>
<dbReference type="PANTHER" id="PTHR48207:SF3">
    <property type="entry name" value="SUCCINATE--HYDROXYMETHYLGLUTARATE COA-TRANSFERASE"/>
    <property type="match status" value="1"/>
</dbReference>
<dbReference type="InterPro" id="IPR044855">
    <property type="entry name" value="CoA-Trfase_III_dom3_sf"/>
</dbReference>
<keyword evidence="1" id="KW-0808">Transferase</keyword>
<dbReference type="Proteomes" id="UP000245712">
    <property type="component" value="Unassembled WGS sequence"/>
</dbReference>
<name>A0ABX5KEM7_9BURK</name>
<evidence type="ECO:0000256" key="1">
    <source>
        <dbReference type="ARBA" id="ARBA00022679"/>
    </source>
</evidence>
<evidence type="ECO:0000313" key="2">
    <source>
        <dbReference type="EMBL" id="PVX73557.1"/>
    </source>
</evidence>
<organism evidence="2 3">
    <name type="scientific">Paraburkholderia unamae</name>
    <dbReference type="NCBI Taxonomy" id="219649"/>
    <lineage>
        <taxon>Bacteria</taxon>
        <taxon>Pseudomonadati</taxon>
        <taxon>Pseudomonadota</taxon>
        <taxon>Betaproteobacteria</taxon>
        <taxon>Burkholderiales</taxon>
        <taxon>Burkholderiaceae</taxon>
        <taxon>Paraburkholderia</taxon>
    </lineage>
</organism>
<dbReference type="PANTHER" id="PTHR48207">
    <property type="entry name" value="SUCCINATE--HYDROXYMETHYLGLUTARATE COA-TRANSFERASE"/>
    <property type="match status" value="1"/>
</dbReference>
<comment type="caution">
    <text evidence="2">The sequence shown here is derived from an EMBL/GenBank/DDBJ whole genome shotgun (WGS) entry which is preliminary data.</text>
</comment>
<dbReference type="Gene3D" id="3.40.50.10540">
    <property type="entry name" value="Crotonobetainyl-coa:carnitine coa-transferase, domain 1"/>
    <property type="match status" value="1"/>
</dbReference>
<evidence type="ECO:0000313" key="3">
    <source>
        <dbReference type="Proteomes" id="UP000245712"/>
    </source>
</evidence>
<keyword evidence="3" id="KW-1185">Reference proteome</keyword>
<protein>
    <submittedName>
        <fullName evidence="2">Crotonobetainyl-CoA:carnitine CoA-transferase CaiB-like acyl-CoA transferase</fullName>
    </submittedName>
</protein>